<gene>
    <name evidence="1" type="ORF">Ahy_A08g039647</name>
</gene>
<organism evidence="1 2">
    <name type="scientific">Arachis hypogaea</name>
    <name type="common">Peanut</name>
    <dbReference type="NCBI Taxonomy" id="3818"/>
    <lineage>
        <taxon>Eukaryota</taxon>
        <taxon>Viridiplantae</taxon>
        <taxon>Streptophyta</taxon>
        <taxon>Embryophyta</taxon>
        <taxon>Tracheophyta</taxon>
        <taxon>Spermatophyta</taxon>
        <taxon>Magnoliopsida</taxon>
        <taxon>eudicotyledons</taxon>
        <taxon>Gunneridae</taxon>
        <taxon>Pentapetalae</taxon>
        <taxon>rosids</taxon>
        <taxon>fabids</taxon>
        <taxon>Fabales</taxon>
        <taxon>Fabaceae</taxon>
        <taxon>Papilionoideae</taxon>
        <taxon>50 kb inversion clade</taxon>
        <taxon>dalbergioids sensu lato</taxon>
        <taxon>Dalbergieae</taxon>
        <taxon>Pterocarpus clade</taxon>
        <taxon>Arachis</taxon>
    </lineage>
</organism>
<dbReference type="Proteomes" id="UP000289738">
    <property type="component" value="Chromosome A08"/>
</dbReference>
<reference evidence="1 2" key="1">
    <citation type="submission" date="2019-01" db="EMBL/GenBank/DDBJ databases">
        <title>Sequencing of cultivated peanut Arachis hypogaea provides insights into genome evolution and oil improvement.</title>
        <authorList>
            <person name="Chen X."/>
        </authorList>
    </citation>
    <scope>NUCLEOTIDE SEQUENCE [LARGE SCALE GENOMIC DNA]</scope>
    <source>
        <strain evidence="2">cv. Fuhuasheng</strain>
        <tissue evidence="1">Leaves</tissue>
    </source>
</reference>
<dbReference type="EMBL" id="SDMP01000008">
    <property type="protein sequence ID" value="RYR43224.1"/>
    <property type="molecule type" value="Genomic_DNA"/>
</dbReference>
<sequence length="90" mass="9619">MFGGLAVPANSPHLRKSGSRAVVSDLDEHEVENGAEEGFLYSGEVNDSKGGVAPISASGIMPSPIFLWRFKIIPFISCIGDVVLNKFELV</sequence>
<protein>
    <submittedName>
        <fullName evidence="1">Uncharacterized protein</fullName>
    </submittedName>
</protein>
<dbReference type="AlphaFoldDB" id="A0A445BWV9"/>
<keyword evidence="2" id="KW-1185">Reference proteome</keyword>
<comment type="caution">
    <text evidence="1">The sequence shown here is derived from an EMBL/GenBank/DDBJ whole genome shotgun (WGS) entry which is preliminary data.</text>
</comment>
<name>A0A445BWV9_ARAHY</name>
<proteinExistence type="predicted"/>
<accession>A0A445BWV9</accession>
<evidence type="ECO:0000313" key="2">
    <source>
        <dbReference type="Proteomes" id="UP000289738"/>
    </source>
</evidence>
<evidence type="ECO:0000313" key="1">
    <source>
        <dbReference type="EMBL" id="RYR43224.1"/>
    </source>
</evidence>